<evidence type="ECO:0000259" key="3">
    <source>
        <dbReference type="Pfam" id="PF03061"/>
    </source>
</evidence>
<dbReference type="RefSeq" id="WP_270040392.1">
    <property type="nucleotide sequence ID" value="NZ_JAPDOD010000009.1"/>
</dbReference>
<dbReference type="InterPro" id="IPR006683">
    <property type="entry name" value="Thioestr_dom"/>
</dbReference>
<evidence type="ECO:0000256" key="1">
    <source>
        <dbReference type="ARBA" id="ARBA00008324"/>
    </source>
</evidence>
<keyword evidence="2" id="KW-0378">Hydrolase</keyword>
<organism evidence="4 5">
    <name type="scientific">Solirubrobacter ginsenosidimutans</name>
    <dbReference type="NCBI Taxonomy" id="490573"/>
    <lineage>
        <taxon>Bacteria</taxon>
        <taxon>Bacillati</taxon>
        <taxon>Actinomycetota</taxon>
        <taxon>Thermoleophilia</taxon>
        <taxon>Solirubrobacterales</taxon>
        <taxon>Solirubrobacteraceae</taxon>
        <taxon>Solirubrobacter</taxon>
    </lineage>
</organism>
<keyword evidence="5" id="KW-1185">Reference proteome</keyword>
<name>A0A9X3MST7_9ACTN</name>
<dbReference type="SUPFAM" id="SSF54637">
    <property type="entry name" value="Thioesterase/thiol ester dehydrase-isomerase"/>
    <property type="match status" value="1"/>
</dbReference>
<evidence type="ECO:0000256" key="2">
    <source>
        <dbReference type="ARBA" id="ARBA00022801"/>
    </source>
</evidence>
<dbReference type="Proteomes" id="UP001149140">
    <property type="component" value="Unassembled WGS sequence"/>
</dbReference>
<dbReference type="Pfam" id="PF03061">
    <property type="entry name" value="4HBT"/>
    <property type="match status" value="1"/>
</dbReference>
<evidence type="ECO:0000313" key="5">
    <source>
        <dbReference type="Proteomes" id="UP001149140"/>
    </source>
</evidence>
<dbReference type="PANTHER" id="PTHR43240">
    <property type="entry name" value="1,4-DIHYDROXY-2-NAPHTHOYL-COA THIOESTERASE 1"/>
    <property type="match status" value="1"/>
</dbReference>
<comment type="caution">
    <text evidence="4">The sequence shown here is derived from an EMBL/GenBank/DDBJ whole genome shotgun (WGS) entry which is preliminary data.</text>
</comment>
<gene>
    <name evidence="4" type="ORF">OM076_13060</name>
</gene>
<dbReference type="Gene3D" id="3.10.129.10">
    <property type="entry name" value="Hotdog Thioesterase"/>
    <property type="match status" value="1"/>
</dbReference>
<dbReference type="EMBL" id="JAPDOD010000009">
    <property type="protein sequence ID" value="MDA0161201.1"/>
    <property type="molecule type" value="Genomic_DNA"/>
</dbReference>
<proteinExistence type="inferred from homology"/>
<accession>A0A9X3MST7</accession>
<dbReference type="AlphaFoldDB" id="A0A9X3MST7"/>
<feature type="domain" description="Thioesterase" evidence="3">
    <location>
        <begin position="50"/>
        <end position="128"/>
    </location>
</feature>
<dbReference type="GO" id="GO:0005829">
    <property type="term" value="C:cytosol"/>
    <property type="evidence" value="ECO:0007669"/>
    <property type="project" value="TreeGrafter"/>
</dbReference>
<dbReference type="InterPro" id="IPR029069">
    <property type="entry name" value="HotDog_dom_sf"/>
</dbReference>
<dbReference type="InterPro" id="IPR003736">
    <property type="entry name" value="PAAI_dom"/>
</dbReference>
<dbReference type="PANTHER" id="PTHR43240:SF5">
    <property type="entry name" value="1,4-DIHYDROXY-2-NAPHTHOYL-COA THIOESTERASE 1"/>
    <property type="match status" value="1"/>
</dbReference>
<comment type="similarity">
    <text evidence="1">Belongs to the thioesterase PaaI family.</text>
</comment>
<dbReference type="GO" id="GO:0061522">
    <property type="term" value="F:1,4-dihydroxy-2-naphthoyl-CoA thioesterase activity"/>
    <property type="evidence" value="ECO:0007669"/>
    <property type="project" value="TreeGrafter"/>
</dbReference>
<sequence>MSTPGMPPTGDEVVAEDACLDGVLGFEVVSIGEEEAVARFPIADRVRQRFGLVHGGAYAALAEMLATEATVAQVHADGFAAMGMSNDTSFLKGARGGWITARARVRHRGRTTWVWEVDHTDDEDRLVAISRVTIAVRSQQK</sequence>
<protein>
    <submittedName>
        <fullName evidence="4">PaaI family thioesterase</fullName>
    </submittedName>
</protein>
<reference evidence="4" key="1">
    <citation type="submission" date="2022-10" db="EMBL/GenBank/DDBJ databases">
        <title>The WGS of Solirubrobacter ginsenosidimutans DSM 21036.</title>
        <authorList>
            <person name="Jiang Z."/>
        </authorList>
    </citation>
    <scope>NUCLEOTIDE SEQUENCE</scope>
    <source>
        <strain evidence="4">DSM 21036</strain>
    </source>
</reference>
<evidence type="ECO:0000313" key="4">
    <source>
        <dbReference type="EMBL" id="MDA0161201.1"/>
    </source>
</evidence>
<dbReference type="NCBIfam" id="TIGR00369">
    <property type="entry name" value="unchar_dom_1"/>
    <property type="match status" value="1"/>
</dbReference>
<dbReference type="CDD" id="cd03443">
    <property type="entry name" value="PaaI_thioesterase"/>
    <property type="match status" value="1"/>
</dbReference>